<protein>
    <submittedName>
        <fullName evidence="2">Thiopeptide-type bacteriocin biosynthesis domain-containing protein</fullName>
    </submittedName>
</protein>
<dbReference type="InterPro" id="IPR023809">
    <property type="entry name" value="Thiopep_bacteriocin_synth_dom"/>
</dbReference>
<evidence type="ECO:0000313" key="2">
    <source>
        <dbReference type="EMBL" id="SDP94139.1"/>
    </source>
</evidence>
<dbReference type="STRING" id="641025.SAMN05421507_12339"/>
<name>A0A1H0WU59_9PSEU</name>
<evidence type="ECO:0000313" key="3">
    <source>
        <dbReference type="Proteomes" id="UP000199691"/>
    </source>
</evidence>
<proteinExistence type="predicted"/>
<dbReference type="EMBL" id="FNIX01000023">
    <property type="protein sequence ID" value="SDP94139.1"/>
    <property type="molecule type" value="Genomic_DNA"/>
</dbReference>
<gene>
    <name evidence="2" type="ORF">SAMN05421507_12339</name>
</gene>
<reference evidence="3" key="1">
    <citation type="submission" date="2016-10" db="EMBL/GenBank/DDBJ databases">
        <authorList>
            <person name="Varghese N."/>
            <person name="Submissions S."/>
        </authorList>
    </citation>
    <scope>NUCLEOTIDE SEQUENCE [LARGE SCALE GENOMIC DNA]</scope>
    <source>
        <strain evidence="3">CGMCC 4.6609</strain>
    </source>
</reference>
<accession>A0A1H0WU59</accession>
<feature type="domain" description="Thiopeptide-type bacteriocin biosynthesis" evidence="1">
    <location>
        <begin position="20"/>
        <end position="272"/>
    </location>
</feature>
<dbReference type="Proteomes" id="UP000199691">
    <property type="component" value="Unassembled WGS sequence"/>
</dbReference>
<sequence length="278" mass="30022">MRTYQAAGLAALERRNEDSWYQVRVQFADWSTAEAVGATALGPALDRLRAVGAVAGWWFLRKHPCWRLRLFHADTAAIGRALDELTSTGAIERWWTTVYEPETAAFGDIAGMDTVHDLFCADSAGVLDYLRQDTPGLGRRELSVLLLGGLLRAAGLDTFECGDVFDRVARMRPAPAATDMARVGPLADNVRVLLSIPNLADSELFTPGGPVAHAAPWLAGLRAAGEQLGHDAANGRLNRGLRAILTHVVIFHWNRLGLSATSQGLLAHAALTALLPRS</sequence>
<evidence type="ECO:0000259" key="1">
    <source>
        <dbReference type="Pfam" id="PF14028"/>
    </source>
</evidence>
<dbReference type="NCBIfam" id="TIGR03891">
    <property type="entry name" value="thiopep_ocin"/>
    <property type="match status" value="1"/>
</dbReference>
<organism evidence="2 3">
    <name type="scientific">Lentzea jiangxiensis</name>
    <dbReference type="NCBI Taxonomy" id="641025"/>
    <lineage>
        <taxon>Bacteria</taxon>
        <taxon>Bacillati</taxon>
        <taxon>Actinomycetota</taxon>
        <taxon>Actinomycetes</taxon>
        <taxon>Pseudonocardiales</taxon>
        <taxon>Pseudonocardiaceae</taxon>
        <taxon>Lentzea</taxon>
    </lineage>
</organism>
<dbReference type="AlphaFoldDB" id="A0A1H0WU59"/>
<keyword evidence="3" id="KW-1185">Reference proteome</keyword>
<dbReference type="Pfam" id="PF14028">
    <property type="entry name" value="Lant_dehydr_C"/>
    <property type="match status" value="1"/>
</dbReference>